<gene>
    <name evidence="2" type="ORF">CLEP1334_LOCUS17356</name>
</gene>
<reference evidence="2" key="1">
    <citation type="submission" date="2021-01" db="EMBL/GenBank/DDBJ databases">
        <authorList>
            <person name="Corre E."/>
            <person name="Pelletier E."/>
            <person name="Niang G."/>
            <person name="Scheremetjew M."/>
            <person name="Finn R."/>
            <person name="Kale V."/>
            <person name="Holt S."/>
            <person name="Cochrane G."/>
            <person name="Meng A."/>
            <person name="Brown T."/>
            <person name="Cohen L."/>
        </authorList>
    </citation>
    <scope>NUCLEOTIDE SEQUENCE</scope>
    <source>
        <strain evidence="2">RCC1130</strain>
    </source>
</reference>
<dbReference type="InterPro" id="IPR045220">
    <property type="entry name" value="FRHB/FDHB/HCAR-like"/>
</dbReference>
<organism evidence="2">
    <name type="scientific">Calcidiscus leptoporus</name>
    <dbReference type="NCBI Taxonomy" id="127549"/>
    <lineage>
        <taxon>Eukaryota</taxon>
        <taxon>Haptista</taxon>
        <taxon>Haptophyta</taxon>
        <taxon>Prymnesiophyceae</taxon>
        <taxon>Coccolithales</taxon>
        <taxon>Calcidiscaceae</taxon>
        <taxon>Calcidiscus</taxon>
    </lineage>
</organism>
<accession>A0A7S0NYQ9</accession>
<name>A0A7S0NYQ9_9EUKA</name>
<dbReference type="PANTHER" id="PTHR31332:SF0">
    <property type="entry name" value="7-HYDROXYMETHYL CHLOROPHYLL A REDUCTASE, CHLOROPLASTIC"/>
    <property type="match status" value="1"/>
</dbReference>
<dbReference type="AlphaFoldDB" id="A0A7S0NYQ9"/>
<dbReference type="Pfam" id="PF04432">
    <property type="entry name" value="FrhB_FdhB_C"/>
    <property type="match status" value="1"/>
</dbReference>
<proteinExistence type="predicted"/>
<dbReference type="EMBL" id="HBER01034390">
    <property type="protein sequence ID" value="CAD8542070.1"/>
    <property type="molecule type" value="Transcribed_RNA"/>
</dbReference>
<feature type="domain" description="Coenzyme F420 hydrogenase/dehydrogenase beta subunit C-terminal" evidence="1">
    <location>
        <begin position="37"/>
        <end position="100"/>
    </location>
</feature>
<evidence type="ECO:0000313" key="2">
    <source>
        <dbReference type="EMBL" id="CAD8542070.1"/>
    </source>
</evidence>
<dbReference type="PANTHER" id="PTHR31332">
    <property type="entry name" value="7-HYDROXYMETHYL CHLOROPHYLL A REDUCTASE, CHLOROPLASTIC"/>
    <property type="match status" value="1"/>
</dbReference>
<protein>
    <recommendedName>
        <fullName evidence="1">Coenzyme F420 hydrogenase/dehydrogenase beta subunit C-terminal domain-containing protein</fullName>
    </recommendedName>
</protein>
<dbReference type="InterPro" id="IPR007525">
    <property type="entry name" value="FrhB_FdhB_C"/>
</dbReference>
<sequence length="261" mass="28422">MADFRVHARLASAEGGDDDEVVKAAYMTLPPSLAVPSIADSCFHCFDYTNGLADLVVGYMGAPFDAAADEMTSAALMVTVRNGRGRQMLQRAIARQRVEVLQDGGHGGGALPSSGDRRELTLQTVSRDTMVRSLLEEGFVAAEVGAPPWLGELLASLVRLALPQGLEFGKYSIDYHYLRNQLVARRRMGEARAARHIPTYAKAIMRPYEAAMRELEVEMRGVASGKSPAGSSTLVEACRKSVGEQLSTLRTRVHELWAKRS</sequence>
<dbReference type="GO" id="GO:0052592">
    <property type="term" value="F:oxidoreductase activity, acting on CH or CH2 groups, with an iron-sulfur protein as acceptor"/>
    <property type="evidence" value="ECO:0007669"/>
    <property type="project" value="TreeGrafter"/>
</dbReference>
<evidence type="ECO:0000259" key="1">
    <source>
        <dbReference type="Pfam" id="PF04432"/>
    </source>
</evidence>